<dbReference type="SMART" id="SM00448">
    <property type="entry name" value="REC"/>
    <property type="match status" value="1"/>
</dbReference>
<dbReference type="Gene3D" id="3.40.50.2300">
    <property type="match status" value="1"/>
</dbReference>
<proteinExistence type="predicted"/>
<dbReference type="PROSITE" id="PS50110">
    <property type="entry name" value="RESPONSE_REGULATORY"/>
    <property type="match status" value="1"/>
</dbReference>
<dbReference type="EMBL" id="CP089984">
    <property type="protein sequence ID" value="WXB13058.1"/>
    <property type="molecule type" value="Genomic_DNA"/>
</dbReference>
<accession>A0ABZ2LQ71</accession>
<evidence type="ECO:0000313" key="7">
    <source>
        <dbReference type="Proteomes" id="UP001370348"/>
    </source>
</evidence>
<sequence length="231" mass="25394">MFNTAVMENTVSPELNEPTSEQQPLAEDSIRGRVLVVDDEPAVRRGICRALRMDGYVVTEARSGDEAWDILTNGRLLPDVMVLDLVLPNETGLAFLARLPQPLPLAVILVSGQGKIPHAVEALRLGASDFLEKPVGIDELRPAVERAVASRRAQKARSWEETVTHAVTPALPAPTGARLRKGSYQSLIDDSERHVLRSTLDLCQGNVAAAARMLHLDRGNLFRRLKRLGMR</sequence>
<dbReference type="Pfam" id="PF02954">
    <property type="entry name" value="HTH_8"/>
    <property type="match status" value="1"/>
</dbReference>
<name>A0ABZ2LQ71_9BACT</name>
<keyword evidence="7" id="KW-1185">Reference proteome</keyword>
<dbReference type="InterPro" id="IPR011006">
    <property type="entry name" value="CheY-like_superfamily"/>
</dbReference>
<dbReference type="InterPro" id="IPR001789">
    <property type="entry name" value="Sig_transdc_resp-reg_receiver"/>
</dbReference>
<dbReference type="RefSeq" id="WP_394822677.1">
    <property type="nucleotide sequence ID" value="NZ_CP089984.1"/>
</dbReference>
<dbReference type="SUPFAM" id="SSF52172">
    <property type="entry name" value="CheY-like"/>
    <property type="match status" value="1"/>
</dbReference>
<dbReference type="Pfam" id="PF00072">
    <property type="entry name" value="Response_reg"/>
    <property type="match status" value="1"/>
</dbReference>
<dbReference type="InterPro" id="IPR009057">
    <property type="entry name" value="Homeodomain-like_sf"/>
</dbReference>
<organism evidence="6 7">
    <name type="scientific">Pendulispora albinea</name>
    <dbReference type="NCBI Taxonomy" id="2741071"/>
    <lineage>
        <taxon>Bacteria</taxon>
        <taxon>Pseudomonadati</taxon>
        <taxon>Myxococcota</taxon>
        <taxon>Myxococcia</taxon>
        <taxon>Myxococcales</taxon>
        <taxon>Sorangiineae</taxon>
        <taxon>Pendulisporaceae</taxon>
        <taxon>Pendulispora</taxon>
    </lineage>
</organism>
<evidence type="ECO:0000259" key="5">
    <source>
        <dbReference type="PROSITE" id="PS50110"/>
    </source>
</evidence>
<dbReference type="InterPro" id="IPR050595">
    <property type="entry name" value="Bact_response_regulator"/>
</dbReference>
<gene>
    <name evidence="6" type="ORF">LZC94_35055</name>
</gene>
<evidence type="ECO:0000256" key="3">
    <source>
        <dbReference type="PROSITE-ProRule" id="PRU00169"/>
    </source>
</evidence>
<feature type="domain" description="Response regulatory" evidence="5">
    <location>
        <begin position="33"/>
        <end position="148"/>
    </location>
</feature>
<feature type="compositionally biased region" description="Polar residues" evidence="4">
    <location>
        <begin position="1"/>
        <end position="23"/>
    </location>
</feature>
<dbReference type="Gene3D" id="1.10.10.60">
    <property type="entry name" value="Homeodomain-like"/>
    <property type="match status" value="1"/>
</dbReference>
<dbReference type="SUPFAM" id="SSF46689">
    <property type="entry name" value="Homeodomain-like"/>
    <property type="match status" value="1"/>
</dbReference>
<dbReference type="PANTHER" id="PTHR44591:SF14">
    <property type="entry name" value="PROTEIN PILG"/>
    <property type="match status" value="1"/>
</dbReference>
<dbReference type="PRINTS" id="PR01590">
    <property type="entry name" value="HTHFIS"/>
</dbReference>
<dbReference type="InterPro" id="IPR002197">
    <property type="entry name" value="HTH_Fis"/>
</dbReference>
<feature type="modified residue" description="4-aspartylphosphate" evidence="3">
    <location>
        <position position="84"/>
    </location>
</feature>
<dbReference type="Proteomes" id="UP001370348">
    <property type="component" value="Chromosome"/>
</dbReference>
<dbReference type="PANTHER" id="PTHR44591">
    <property type="entry name" value="STRESS RESPONSE REGULATOR PROTEIN 1"/>
    <property type="match status" value="1"/>
</dbReference>
<evidence type="ECO:0000256" key="4">
    <source>
        <dbReference type="SAM" id="MobiDB-lite"/>
    </source>
</evidence>
<evidence type="ECO:0000256" key="1">
    <source>
        <dbReference type="ARBA" id="ARBA00022553"/>
    </source>
</evidence>
<feature type="region of interest" description="Disordered" evidence="4">
    <location>
        <begin position="1"/>
        <end position="26"/>
    </location>
</feature>
<keyword evidence="2" id="KW-0902">Two-component regulatory system</keyword>
<evidence type="ECO:0000313" key="6">
    <source>
        <dbReference type="EMBL" id="WXB13058.1"/>
    </source>
</evidence>
<protein>
    <submittedName>
        <fullName evidence="6">Response regulator</fullName>
    </submittedName>
</protein>
<evidence type="ECO:0000256" key="2">
    <source>
        <dbReference type="ARBA" id="ARBA00023012"/>
    </source>
</evidence>
<keyword evidence="1 3" id="KW-0597">Phosphoprotein</keyword>
<reference evidence="6 7" key="1">
    <citation type="submission" date="2021-12" db="EMBL/GenBank/DDBJ databases">
        <title>Discovery of the Pendulisporaceae a myxobacterial family with distinct sporulation behavior and unique specialized metabolism.</title>
        <authorList>
            <person name="Garcia R."/>
            <person name="Popoff A."/>
            <person name="Bader C.D."/>
            <person name="Loehr J."/>
            <person name="Walesch S."/>
            <person name="Walt C."/>
            <person name="Boldt J."/>
            <person name="Bunk B."/>
            <person name="Haeckl F.J.F.P.J."/>
            <person name="Gunesch A.P."/>
            <person name="Birkelbach J."/>
            <person name="Nuebel U."/>
            <person name="Pietschmann T."/>
            <person name="Bach T."/>
            <person name="Mueller R."/>
        </authorList>
    </citation>
    <scope>NUCLEOTIDE SEQUENCE [LARGE SCALE GENOMIC DNA]</scope>
    <source>
        <strain evidence="6 7">MSr11954</strain>
    </source>
</reference>